<gene>
    <name evidence="1" type="ORF">g.4948</name>
</gene>
<name>A0A1B6EMQ0_9HEMI</name>
<reference evidence="1" key="1">
    <citation type="submission" date="2015-11" db="EMBL/GenBank/DDBJ databases">
        <title>De novo transcriptome assembly of four potential Pierce s Disease insect vectors from Arizona vineyards.</title>
        <authorList>
            <person name="Tassone E.E."/>
        </authorList>
    </citation>
    <scope>NUCLEOTIDE SEQUENCE</scope>
</reference>
<accession>A0A1B6EMQ0</accession>
<protein>
    <submittedName>
        <fullName evidence="1">Uncharacterized protein</fullName>
    </submittedName>
</protein>
<organism evidence="1">
    <name type="scientific">Cuerna arida</name>
    <dbReference type="NCBI Taxonomy" id="1464854"/>
    <lineage>
        <taxon>Eukaryota</taxon>
        <taxon>Metazoa</taxon>
        <taxon>Ecdysozoa</taxon>
        <taxon>Arthropoda</taxon>
        <taxon>Hexapoda</taxon>
        <taxon>Insecta</taxon>
        <taxon>Pterygota</taxon>
        <taxon>Neoptera</taxon>
        <taxon>Paraneoptera</taxon>
        <taxon>Hemiptera</taxon>
        <taxon>Auchenorrhyncha</taxon>
        <taxon>Membracoidea</taxon>
        <taxon>Cicadellidae</taxon>
        <taxon>Cicadellinae</taxon>
        <taxon>Proconiini</taxon>
        <taxon>Cuerna</taxon>
    </lineage>
</organism>
<dbReference type="EMBL" id="GECZ01030561">
    <property type="protein sequence ID" value="JAS39208.1"/>
    <property type="molecule type" value="Transcribed_RNA"/>
</dbReference>
<proteinExistence type="predicted"/>
<sequence>MPDFPEGFSLSLHLQRPKLPHLSLWKVLPRLLKSMDQKLNGNAFCKPMISADSGPYAYSDAESLPASLALPDAMPQLPDFMELISPYLDVILQFLAPVFSIASAFGFPIPF</sequence>
<evidence type="ECO:0000313" key="1">
    <source>
        <dbReference type="EMBL" id="JAS39208.1"/>
    </source>
</evidence>
<dbReference type="AlphaFoldDB" id="A0A1B6EMQ0"/>